<evidence type="ECO:0000256" key="2">
    <source>
        <dbReference type="SAM" id="Phobius"/>
    </source>
</evidence>
<keyword evidence="2" id="KW-0812">Transmembrane</keyword>
<dbReference type="Proteomes" id="UP000030688">
    <property type="component" value="Unassembled WGS sequence"/>
</dbReference>
<feature type="region of interest" description="Disordered" evidence="1">
    <location>
        <begin position="881"/>
        <end position="945"/>
    </location>
</feature>
<dbReference type="PANTHER" id="PTHR48209">
    <property type="entry name" value="AGL056WP"/>
    <property type="match status" value="1"/>
</dbReference>
<reference evidence="4" key="1">
    <citation type="submission" date="2007-11" db="EMBL/GenBank/DDBJ databases">
        <authorList>
            <consortium name="The Broad Institute Genome Sequencing Platform"/>
            <person name="Volkman S.K."/>
            <person name="Daily J.P."/>
            <person name="Sarr O."/>
            <person name="Ndiaye D."/>
            <person name="Ndir O."/>
            <person name="Mboup S."/>
            <person name="Lukens A."/>
            <person name="Stange-Thomann N."/>
            <person name="Mauceli E."/>
            <person name="Gnerre S."/>
            <person name="Jaffe D."/>
            <person name="Zainoun J."/>
            <person name="Wiegand R.C."/>
            <person name="Birren B."/>
            <person name="Galagan J."/>
            <person name="Lander E."/>
            <person name="Wirth D.F."/>
        </authorList>
    </citation>
    <scope>NUCLEOTIDE SEQUENCE [LARGE SCALE GENOMIC DNA]</scope>
    <source>
        <strain evidence="4">7G8</strain>
    </source>
</reference>
<feature type="compositionally biased region" description="Basic and acidic residues" evidence="1">
    <location>
        <begin position="897"/>
        <end position="906"/>
    </location>
</feature>
<keyword evidence="2" id="KW-1133">Transmembrane helix</keyword>
<feature type="compositionally biased region" description="Acidic residues" evidence="1">
    <location>
        <begin position="907"/>
        <end position="919"/>
    </location>
</feature>
<gene>
    <name evidence="3" type="ORF">PFBG_05563</name>
</gene>
<dbReference type="OrthoDB" id="364546at2759"/>
<keyword evidence="2" id="KW-0472">Membrane</keyword>
<evidence type="ECO:0000256" key="1">
    <source>
        <dbReference type="SAM" id="MobiDB-lite"/>
    </source>
</evidence>
<name>W7F7M9_PLAF8</name>
<dbReference type="PANTHER" id="PTHR48209:SF3">
    <property type="entry name" value="SYNDECAN_NEUREXIN DOMAIN-CONTAINING PROTEIN"/>
    <property type="match status" value="1"/>
</dbReference>
<feature type="region of interest" description="Disordered" evidence="1">
    <location>
        <begin position="1164"/>
        <end position="1210"/>
    </location>
</feature>
<feature type="transmembrane region" description="Helical" evidence="2">
    <location>
        <begin position="1476"/>
        <end position="1495"/>
    </location>
</feature>
<evidence type="ECO:0000313" key="3">
    <source>
        <dbReference type="EMBL" id="EUR62960.1"/>
    </source>
</evidence>
<organism evidence="3 4">
    <name type="scientific">Plasmodium falciparum (isolate 7G8)</name>
    <dbReference type="NCBI Taxonomy" id="57266"/>
    <lineage>
        <taxon>Eukaryota</taxon>
        <taxon>Sar</taxon>
        <taxon>Alveolata</taxon>
        <taxon>Apicomplexa</taxon>
        <taxon>Aconoidasida</taxon>
        <taxon>Haemosporida</taxon>
        <taxon>Plasmodiidae</taxon>
        <taxon>Plasmodium</taxon>
        <taxon>Plasmodium (Laverania)</taxon>
    </lineage>
</organism>
<proteinExistence type="predicted"/>
<accession>W7F7M9</accession>
<feature type="compositionally biased region" description="Basic and acidic residues" evidence="1">
    <location>
        <begin position="920"/>
        <end position="945"/>
    </location>
</feature>
<feature type="region of interest" description="Disordered" evidence="1">
    <location>
        <begin position="509"/>
        <end position="528"/>
    </location>
</feature>
<evidence type="ECO:0000313" key="4">
    <source>
        <dbReference type="Proteomes" id="UP000030688"/>
    </source>
</evidence>
<sequence length="1517" mass="182997">MSTGWNFNFKKKNGRRKKGDLKYVQLFSRSGISTLKNENVIFEKGLNCGPAGRNALIRWIEYNYKMKNDEENSYPAVNACKIWQKTQSFQDVVLSGMVDFLKFLNVPKHVTYKNVFDNYLSPNFINKINSIGNSQKSLIRLASKMTPMFQVREIQPLFSVLLEKINVIPVKILNILVEDTPAAQYFYEITCLNVKRKIWVMWAQKFYEEIEQLVEEIIIHMKLNDNHEYINNLINKIIDFIGDGTEKYYLYNLCIHIIRLKSVNTILNHNEYLSSNHYNDNLKYDEHHNITMTNQTNNINKISKNIDIYNNNIIINDKKNKEPNKNYLKLNLNFNNISENQDLQQKLIKLQSCFDNIMNNNNNKESDDQKEMIYSKENTPYYLQLHEYYHNSTSFKYLKKRKNEKYGKDINIINDEKILLNKMERETDSMRLIKNPQYIHKEDTICKRILYQNRDDNRVKKIKYNMHDKDEDNELENIVYMERNKIEEKTKDALVKDKENVEEDNLENITNKNMNNNNNNNNNKISRSNICHDNITDTKEKFQKTRKIKTNNNAYYDKKNSLPFDNMFYSKLRLLLCMQYKEKYNVVDNEMIKIDKYFYFIEFINNIIKDGIVNFIDEFKTKEIIKKMQYNFKITNIDDLYEYSLLLNNIQLKFSIIEGICFNFHKNNFDMITQKCNVHFWISLFYLGIYNNFFSLIKYAIDKRESIGTKKKDIKKDQNDRHIIKGEVDSDINTHVYNEIIHTEEEKDYYENKENVHEEVKLQNDIKEIEEEEQNEYAGKDEIVRDKHLNNYQDEKDVQHLHIYEFYENEDDDDDDDDNYNDTYNDDDDYNNINHEYNKEHPKKISNGGNNKKYGHVFPKVYPHHTIYNDYNKRNNYYESQEKEDTWKNQKHKGINKHKDDSHEDDSHEDDSHEDDSHEDDSHENDSHENDSHENDSHENDSHEEKEQYIYNKELYEKIKKKPGKNMNKEIYYKKNIKEECMGNDQNRNNNNDNNNNNYNNIDDIKNDKYKLFFNFCKDSYLKIPIINILRYIVISNDIPNEFFSFFDFFKEDNIEELKSIKEKNTILLLSALLNIPQIDYIKVKNFFSIIEEFFYLEKKKKTPNLQSDNNNNNNNMRDNFHNRYSTEMINVEEGKKYLLNEICLDKNNIRDIQISAEDLEYSDNNNVDSGYDSDINSNKYNSNNNKQQQKINNNNINNNNNNNNIDSNNIRDNVDINYKDAINQNDIRTSFQIYENVNLEFDKEKMFNEQKEESIKNIDNGNVDSLNNKYLFEKLGRKLINTIYNMSKEISDNKFLINNNICSIYIYLNNCCKKKNMQKQNNISFWNKDKNIHTSFDENSILYMPKEMNEKFYNCNNLVKKYFPYILKSSFFIFNILKKKRLIHIYIKYMYLYEYLYHMILNRILYISTIKFYPFLQNIILKELNYYFHDFKNVTIKNFWKFYLYAHTLIDINNSKIILTKKLFHNNAIQYFIKLFYYLSFYNPIFSILFLNLIRTPLFHKNIENKRLEILQNIWK</sequence>
<protein>
    <submittedName>
        <fullName evidence="3">Uncharacterized protein</fullName>
    </submittedName>
</protein>
<dbReference type="EMBL" id="KE123646">
    <property type="protein sequence ID" value="EUR62960.1"/>
    <property type="molecule type" value="Genomic_DNA"/>
</dbReference>
<feature type="compositionally biased region" description="Low complexity" evidence="1">
    <location>
        <begin position="509"/>
        <end position="523"/>
    </location>
</feature>
<feature type="compositionally biased region" description="Low complexity" evidence="1">
    <location>
        <begin position="1176"/>
        <end position="1210"/>
    </location>
</feature>
<feature type="compositionally biased region" description="Acidic residues" evidence="1">
    <location>
        <begin position="808"/>
        <end position="830"/>
    </location>
</feature>
<feature type="region of interest" description="Disordered" evidence="1">
    <location>
        <begin position="808"/>
        <end position="852"/>
    </location>
</feature>
<reference evidence="3 4" key="2">
    <citation type="submission" date="2013-02" db="EMBL/GenBank/DDBJ databases">
        <title>The Genome Sequence of Plasmodium falciparum 7G8.</title>
        <authorList>
            <consortium name="The Broad Institute Genome Sequencing Platform"/>
            <consortium name="The Broad Institute Genome Sequencing Center for Infectious Disease"/>
            <person name="Neafsey D."/>
            <person name="Cheeseman I."/>
            <person name="Volkman S."/>
            <person name="Adams J."/>
            <person name="Walker B."/>
            <person name="Young S.K."/>
            <person name="Zeng Q."/>
            <person name="Gargeya S."/>
            <person name="Fitzgerald M."/>
            <person name="Haas B."/>
            <person name="Abouelleil A."/>
            <person name="Alvarado L."/>
            <person name="Arachchi H.M."/>
            <person name="Berlin A.M."/>
            <person name="Chapman S.B."/>
            <person name="Dewar J."/>
            <person name="Goldberg J."/>
            <person name="Griggs A."/>
            <person name="Gujja S."/>
            <person name="Hansen M."/>
            <person name="Howarth C."/>
            <person name="Imamovic A."/>
            <person name="Larimer J."/>
            <person name="McCowan C."/>
            <person name="Murphy C."/>
            <person name="Neiman D."/>
            <person name="Pearson M."/>
            <person name="Priest M."/>
            <person name="Roberts A."/>
            <person name="Saif S."/>
            <person name="Shea T."/>
            <person name="Sisk P."/>
            <person name="Sykes S."/>
            <person name="Wortman J."/>
            <person name="Nusbaum C."/>
            <person name="Birren B."/>
        </authorList>
    </citation>
    <scope>NUCLEOTIDE SEQUENCE [LARGE SCALE GENOMIC DNA]</scope>
    <source>
        <strain evidence="3 4">7G8</strain>
    </source>
</reference>